<evidence type="ECO:0000256" key="2">
    <source>
        <dbReference type="SAM" id="SignalP"/>
    </source>
</evidence>
<sequence>LADVSLFPLCFPTIPLLALSPSQAAVTVSLLPYPLPTSSSNTCTTRCRTLSPSSALNSASSLSATSSPAMTTSPSCTPTATARRMRLSQTC</sequence>
<feature type="chain" id="PRO_5022038730" description="REJ domain-containing protein" evidence="2">
    <location>
        <begin position="25"/>
        <end position="91"/>
    </location>
</feature>
<gene>
    <name evidence="3" type="ORF">BD626DRAFT_254466</name>
</gene>
<feature type="compositionally biased region" description="Low complexity" evidence="1">
    <location>
        <begin position="52"/>
        <end position="82"/>
    </location>
</feature>
<organism evidence="3 4">
    <name type="scientific">Schizophyllum amplum</name>
    <dbReference type="NCBI Taxonomy" id="97359"/>
    <lineage>
        <taxon>Eukaryota</taxon>
        <taxon>Fungi</taxon>
        <taxon>Dikarya</taxon>
        <taxon>Basidiomycota</taxon>
        <taxon>Agaricomycotina</taxon>
        <taxon>Agaricomycetes</taxon>
        <taxon>Agaricomycetidae</taxon>
        <taxon>Agaricales</taxon>
        <taxon>Schizophyllaceae</taxon>
        <taxon>Schizophyllum</taxon>
    </lineage>
</organism>
<feature type="signal peptide" evidence="2">
    <location>
        <begin position="1"/>
        <end position="24"/>
    </location>
</feature>
<proteinExistence type="predicted"/>
<accession>A0A550CID1</accession>
<evidence type="ECO:0008006" key="5">
    <source>
        <dbReference type="Google" id="ProtNLM"/>
    </source>
</evidence>
<evidence type="ECO:0000256" key="1">
    <source>
        <dbReference type="SAM" id="MobiDB-lite"/>
    </source>
</evidence>
<feature type="non-terminal residue" evidence="3">
    <location>
        <position position="1"/>
    </location>
</feature>
<evidence type="ECO:0000313" key="4">
    <source>
        <dbReference type="Proteomes" id="UP000320762"/>
    </source>
</evidence>
<keyword evidence="4" id="KW-1185">Reference proteome</keyword>
<evidence type="ECO:0000313" key="3">
    <source>
        <dbReference type="EMBL" id="TRM64543.1"/>
    </source>
</evidence>
<keyword evidence="2" id="KW-0732">Signal</keyword>
<name>A0A550CID1_9AGAR</name>
<comment type="caution">
    <text evidence="3">The sequence shown here is derived from an EMBL/GenBank/DDBJ whole genome shotgun (WGS) entry which is preliminary data.</text>
</comment>
<dbReference type="Proteomes" id="UP000320762">
    <property type="component" value="Unassembled WGS sequence"/>
</dbReference>
<dbReference type="EMBL" id="VDMD01000007">
    <property type="protein sequence ID" value="TRM64543.1"/>
    <property type="molecule type" value="Genomic_DNA"/>
</dbReference>
<reference evidence="3 4" key="1">
    <citation type="journal article" date="2019" name="New Phytol.">
        <title>Comparative genomics reveals unique wood-decay strategies and fruiting body development in the Schizophyllaceae.</title>
        <authorList>
            <person name="Almasi E."/>
            <person name="Sahu N."/>
            <person name="Krizsan K."/>
            <person name="Balint B."/>
            <person name="Kovacs G.M."/>
            <person name="Kiss B."/>
            <person name="Cseklye J."/>
            <person name="Drula E."/>
            <person name="Henrissat B."/>
            <person name="Nagy I."/>
            <person name="Chovatia M."/>
            <person name="Adam C."/>
            <person name="LaButti K."/>
            <person name="Lipzen A."/>
            <person name="Riley R."/>
            <person name="Grigoriev I.V."/>
            <person name="Nagy L.G."/>
        </authorList>
    </citation>
    <scope>NUCLEOTIDE SEQUENCE [LARGE SCALE GENOMIC DNA]</scope>
    <source>
        <strain evidence="3 4">NL-1724</strain>
    </source>
</reference>
<dbReference type="AlphaFoldDB" id="A0A550CID1"/>
<feature type="region of interest" description="Disordered" evidence="1">
    <location>
        <begin position="52"/>
        <end position="91"/>
    </location>
</feature>
<protein>
    <recommendedName>
        <fullName evidence="5">REJ domain-containing protein</fullName>
    </recommendedName>
</protein>